<dbReference type="GeneTree" id="ENSGT00390000000610"/>
<reference evidence="11" key="2">
    <citation type="submission" date="2025-09" db="UniProtKB">
        <authorList>
            <consortium name="Ensembl"/>
        </authorList>
    </citation>
    <scope>IDENTIFICATION</scope>
</reference>
<dbReference type="CDD" id="cd02440">
    <property type="entry name" value="AdoMet_MTases"/>
    <property type="match status" value="2"/>
</dbReference>
<dbReference type="InterPro" id="IPR025714">
    <property type="entry name" value="Methyltranfer_dom"/>
</dbReference>
<dbReference type="EC" id="2.1.1.103" evidence="5"/>
<name>A0A8C4WWB4_EPTBU</name>
<reference evidence="11" key="1">
    <citation type="submission" date="2025-08" db="UniProtKB">
        <authorList>
            <consortium name="Ensembl"/>
        </authorList>
    </citation>
    <scope>IDENTIFICATION</scope>
</reference>
<dbReference type="AlphaFoldDB" id="A0A8C4WWB4"/>
<feature type="domain" description="Methyltransferase" evidence="9">
    <location>
        <begin position="112"/>
        <end position="205"/>
    </location>
</feature>
<protein>
    <recommendedName>
        <fullName evidence="5">phosphoethanolamine N-methyltransferase</fullName>
        <ecNumber evidence="5">2.1.1.103</ecNumber>
    </recommendedName>
</protein>
<feature type="domain" description="Methyltransferase" evidence="10">
    <location>
        <begin position="337"/>
        <end position="444"/>
    </location>
</feature>
<evidence type="ECO:0000256" key="1">
    <source>
        <dbReference type="ARBA" id="ARBA00004969"/>
    </source>
</evidence>
<evidence type="ECO:0000256" key="6">
    <source>
        <dbReference type="ARBA" id="ARBA00047619"/>
    </source>
</evidence>
<dbReference type="InterPro" id="IPR029063">
    <property type="entry name" value="SAM-dependent_MTases_sf"/>
</dbReference>
<comment type="catalytic activity">
    <reaction evidence="8">
        <text>N-methylethanolamine phosphate + S-adenosyl-L-methionine = N,N-dimethylethanolamine phosphate + S-adenosyl-L-homocysteine + H(+)</text>
        <dbReference type="Rhea" id="RHEA:25321"/>
        <dbReference type="ChEBI" id="CHEBI:15378"/>
        <dbReference type="ChEBI" id="CHEBI:57781"/>
        <dbReference type="ChEBI" id="CHEBI:57856"/>
        <dbReference type="ChEBI" id="CHEBI:58641"/>
        <dbReference type="ChEBI" id="CHEBI:59789"/>
        <dbReference type="EC" id="2.1.1.103"/>
    </reaction>
    <physiologicalReaction direction="left-to-right" evidence="8">
        <dbReference type="Rhea" id="RHEA:25322"/>
    </physiologicalReaction>
</comment>
<comment type="catalytic activity">
    <reaction evidence="6">
        <text>N,N-dimethylethanolamine phosphate + S-adenosyl-L-methionine = phosphocholine + S-adenosyl-L-homocysteine + H(+)</text>
        <dbReference type="Rhea" id="RHEA:25325"/>
        <dbReference type="ChEBI" id="CHEBI:15378"/>
        <dbReference type="ChEBI" id="CHEBI:57856"/>
        <dbReference type="ChEBI" id="CHEBI:58641"/>
        <dbReference type="ChEBI" id="CHEBI:59789"/>
        <dbReference type="ChEBI" id="CHEBI:295975"/>
        <dbReference type="EC" id="2.1.1.103"/>
    </reaction>
    <physiologicalReaction direction="left-to-right" evidence="6">
        <dbReference type="Rhea" id="RHEA:25326"/>
    </physiologicalReaction>
</comment>
<keyword evidence="4" id="KW-0808">Transferase</keyword>
<evidence type="ECO:0000256" key="7">
    <source>
        <dbReference type="ARBA" id="ARBA00047622"/>
    </source>
</evidence>
<evidence type="ECO:0000256" key="4">
    <source>
        <dbReference type="ARBA" id="ARBA00022679"/>
    </source>
</evidence>
<evidence type="ECO:0000259" key="9">
    <source>
        <dbReference type="Pfam" id="PF13649"/>
    </source>
</evidence>
<dbReference type="Pfam" id="PF13847">
    <property type="entry name" value="Methyltransf_31"/>
    <property type="match status" value="1"/>
</dbReference>
<keyword evidence="12" id="KW-1185">Reference proteome</keyword>
<evidence type="ECO:0000256" key="3">
    <source>
        <dbReference type="ARBA" id="ARBA00022603"/>
    </source>
</evidence>
<dbReference type="PANTHER" id="PTHR44307:SF2">
    <property type="entry name" value="PHOSPHOETHANOLAMINE METHYLTRANSFERASE ISOFORM X1"/>
    <property type="match status" value="1"/>
</dbReference>
<dbReference type="InterPro" id="IPR041698">
    <property type="entry name" value="Methyltransf_25"/>
</dbReference>
<dbReference type="SUPFAM" id="SSF53335">
    <property type="entry name" value="S-adenosyl-L-methionine-dependent methyltransferases"/>
    <property type="match status" value="2"/>
</dbReference>
<dbReference type="Pfam" id="PF13649">
    <property type="entry name" value="Methyltransf_25"/>
    <property type="match status" value="1"/>
</dbReference>
<evidence type="ECO:0000313" key="11">
    <source>
        <dbReference type="Ensembl" id="ENSEBUP00000015090.1"/>
    </source>
</evidence>
<evidence type="ECO:0000313" key="12">
    <source>
        <dbReference type="Proteomes" id="UP000694388"/>
    </source>
</evidence>
<dbReference type="PANTHER" id="PTHR44307">
    <property type="entry name" value="PHOSPHOETHANOLAMINE METHYLTRANSFERASE"/>
    <property type="match status" value="1"/>
</dbReference>
<dbReference type="GO" id="GO:0032259">
    <property type="term" value="P:methylation"/>
    <property type="evidence" value="ECO:0007669"/>
    <property type="project" value="UniProtKB-KW"/>
</dbReference>
<evidence type="ECO:0000256" key="2">
    <source>
        <dbReference type="ARBA" id="ARBA00005189"/>
    </source>
</evidence>
<accession>A0A8C4WWB4</accession>
<comment type="pathway">
    <text evidence="1">Phospholipid metabolism; phosphatidylcholine biosynthesis.</text>
</comment>
<organism evidence="11 12">
    <name type="scientific">Eptatretus burgeri</name>
    <name type="common">Inshore hagfish</name>
    <dbReference type="NCBI Taxonomy" id="7764"/>
    <lineage>
        <taxon>Eukaryota</taxon>
        <taxon>Metazoa</taxon>
        <taxon>Chordata</taxon>
        <taxon>Craniata</taxon>
        <taxon>Vertebrata</taxon>
        <taxon>Cyclostomata</taxon>
        <taxon>Myxini</taxon>
        <taxon>Myxiniformes</taxon>
        <taxon>Myxinidae</taxon>
        <taxon>Eptatretinae</taxon>
        <taxon>Eptatretus</taxon>
    </lineage>
</organism>
<dbReference type="GO" id="GO:0000234">
    <property type="term" value="F:phosphoethanolamine N-methyltransferase activity"/>
    <property type="evidence" value="ECO:0007669"/>
    <property type="project" value="UniProtKB-EC"/>
</dbReference>
<dbReference type="Gene3D" id="3.40.50.150">
    <property type="entry name" value="Vaccinia Virus protein VP39"/>
    <property type="match status" value="2"/>
</dbReference>
<comment type="catalytic activity">
    <reaction evidence="7">
        <text>phosphoethanolamine + S-adenosyl-L-methionine = N-methylethanolamine phosphate + S-adenosyl-L-homocysteine + H(+)</text>
        <dbReference type="Rhea" id="RHEA:20365"/>
        <dbReference type="ChEBI" id="CHEBI:15378"/>
        <dbReference type="ChEBI" id="CHEBI:57781"/>
        <dbReference type="ChEBI" id="CHEBI:57856"/>
        <dbReference type="ChEBI" id="CHEBI:58190"/>
        <dbReference type="ChEBI" id="CHEBI:59789"/>
        <dbReference type="EC" id="2.1.1.103"/>
    </reaction>
    <physiologicalReaction direction="left-to-right" evidence="7">
        <dbReference type="Rhea" id="RHEA:20366"/>
    </physiologicalReaction>
</comment>
<sequence>MSLGATSVLGDNFQPPHHNCTFHSLPLSPYHLSLLAVPFFCFGFPPRPAFDFGRTRIHGHRSVRGSMMQYWLDHSNEGTIQEMMLDSEAETLSEDEQAEILGLLPSLDGLRVLELGAGIGRFTGAIADTAEHVTAVDFMEKFLLENKAKNGTRTNVKFEQADVTNLSYPNNSFHLVFSNWLFMYLAEDELKALADKILCWLRPGGYLFFRESCFQQSGNAERDFNPTIYRTPADYNHIMEEASDELEVPGGERHGFDLVMSKSVQVYVEMRNNRYQLCWLMQKTCRKANNGSMQKFLDTRQYHRNSILRYERVFGRGFISSGGIESTKEILSQLNLQPGERVLDVGCGIGGGDFYMAKTFGVDVLGIDLSSNMVEIALERSREENTPRVQFEVCDATKREFREGMFDVIYSRDTILHISDKLALLQKFHKWLKPGGRILITDYCCGDRPWSDGFSTYVKERGYALCTVSAYGKTLQDAGFSEVQATDLTSKFVKCLHKELACVETIREGFVKDFSQAGYDEIVNVWRQKAERCAAGEQKWGMLLGTKPTLNNNQTI</sequence>
<evidence type="ECO:0000256" key="5">
    <source>
        <dbReference type="ARBA" id="ARBA00035674"/>
    </source>
</evidence>
<dbReference type="Ensembl" id="ENSEBUT00000015666.1">
    <property type="protein sequence ID" value="ENSEBUP00000015090.1"/>
    <property type="gene ID" value="ENSEBUG00000009498.1"/>
</dbReference>
<dbReference type="Proteomes" id="UP000694388">
    <property type="component" value="Unplaced"/>
</dbReference>
<comment type="pathway">
    <text evidence="2">Lipid metabolism.</text>
</comment>
<evidence type="ECO:0000259" key="10">
    <source>
        <dbReference type="Pfam" id="PF13847"/>
    </source>
</evidence>
<proteinExistence type="predicted"/>
<keyword evidence="3" id="KW-0489">Methyltransferase</keyword>
<evidence type="ECO:0000256" key="8">
    <source>
        <dbReference type="ARBA" id="ARBA00047841"/>
    </source>
</evidence>